<dbReference type="Proteomes" id="UP000005204">
    <property type="component" value="Unassembled WGS sequence"/>
</dbReference>
<dbReference type="Gene3D" id="3.30.560.10">
    <property type="entry name" value="Glucose Oxidase, domain 3"/>
    <property type="match status" value="1"/>
</dbReference>
<dbReference type="GO" id="GO:0016614">
    <property type="term" value="F:oxidoreductase activity, acting on CH-OH group of donors"/>
    <property type="evidence" value="ECO:0007669"/>
    <property type="project" value="InterPro"/>
</dbReference>
<dbReference type="PROSITE" id="PS00623">
    <property type="entry name" value="GMC_OXRED_1"/>
    <property type="match status" value="1"/>
</dbReference>
<evidence type="ECO:0000256" key="3">
    <source>
        <dbReference type="ARBA" id="ARBA00022630"/>
    </source>
</evidence>
<dbReference type="GeneID" id="101740614"/>
<protein>
    <recommendedName>
        <fullName evidence="7 8">Glucose-methanol-choline oxidoreductase N-terminal domain-containing protein</fullName>
    </recommendedName>
</protein>
<evidence type="ECO:0000256" key="5">
    <source>
        <dbReference type="PIRSR" id="PIRSR000137-2"/>
    </source>
</evidence>
<dbReference type="InterPro" id="IPR036188">
    <property type="entry name" value="FAD/NAD-bd_sf"/>
</dbReference>
<evidence type="ECO:0000256" key="1">
    <source>
        <dbReference type="ARBA" id="ARBA00001974"/>
    </source>
</evidence>
<comment type="similarity">
    <text evidence="2 6">Belongs to the GMC oxidoreductase family.</text>
</comment>
<dbReference type="InterPro" id="IPR012132">
    <property type="entry name" value="GMC_OxRdtase"/>
</dbReference>
<reference evidence="10" key="1">
    <citation type="journal article" date="2008" name="Insect Biochem. Mol. Biol.">
        <title>The genome of a lepidopteran model insect, the silkworm Bombyx mori.</title>
        <authorList>
            <consortium name="International Silkworm Genome Consortium"/>
        </authorList>
    </citation>
    <scope>NUCLEOTIDE SEQUENCE [LARGE SCALE GENOMIC DNA]</scope>
    <source>
        <strain evidence="10">p50T</strain>
    </source>
</reference>
<keyword evidence="10" id="KW-1185">Reference proteome</keyword>
<dbReference type="Pfam" id="PF05199">
    <property type="entry name" value="GMC_oxred_C"/>
    <property type="match status" value="1"/>
</dbReference>
<feature type="domain" description="Glucose-methanol-choline oxidoreductase N-terminal" evidence="8">
    <location>
        <begin position="308"/>
        <end position="322"/>
    </location>
</feature>
<feature type="binding site" evidence="5">
    <location>
        <position position="271"/>
    </location>
    <ligand>
        <name>FAD</name>
        <dbReference type="ChEBI" id="CHEBI:57692"/>
    </ligand>
</feature>
<dbReference type="Pfam" id="PF00732">
    <property type="entry name" value="GMC_oxred_N"/>
    <property type="match status" value="1"/>
</dbReference>
<sequence>MELPEALAFLEIETLPSILSIYKFFLGLLSLFNDNSKYYKPSFEIKEGQVFDYLVVGAGSAGAVVANRLTEIGNITVLLIEAGGIPPEASNVPALFPLIDRNKYDWNFYTTNDEFTSQAHATKNIHVAQGKMLGGSSSLNYMSYVRGSKEDYNGWASMGNKGWEWKNVLKYFMKSERLDDVDIITGSSGNLHSTKGPITVTRTNWGPRTQHLFEAFSENYPILLDVNGPVQVGYSMAQFATNNNIRQSTAVSYLRDLKYRNNFYLLLNSLVTKIFFSRNNRAVALEILMQNQRKINIGVRKEIIVCAGAINSPKLLLLSGIGPYYHLQKLKINVVVNSPKVGQNLQDHVLVPVQISGKEGYSSIIQNIDYITNLDKFPNPVLTGRIALDKSQTYPDYQSYVLPFPIGSLISGLLCQVGFELNKDVCAEAIKACLSGESVFAVIALLHPESRGSVNLVDNNPTTPPLIHSGYYSDTRDLERHAFYMEDYVRLINTTYFRNIKSKVVNYNLKQCNQFKFLSHEYWKCHVLNLGSTMWAHSGTCAMGPNGVVDARLRVRGVKGLRIVDASIMPKVVGANLYAAILMIAEKAADMIKEDTYKF</sequence>
<feature type="domain" description="Glucose-methanol-choline oxidoreductase N-terminal" evidence="7">
    <location>
        <begin position="130"/>
        <end position="153"/>
    </location>
</feature>
<evidence type="ECO:0000313" key="9">
    <source>
        <dbReference type="EnsemblMetazoa" id="XP_037869862.1"/>
    </source>
</evidence>
<evidence type="ECO:0000259" key="8">
    <source>
        <dbReference type="PROSITE" id="PS00624"/>
    </source>
</evidence>
<dbReference type="EnsemblMetazoa" id="XM_038013934.1">
    <property type="protein sequence ID" value="XP_037869862.1"/>
    <property type="gene ID" value="LOC101740614"/>
</dbReference>
<dbReference type="InterPro" id="IPR000172">
    <property type="entry name" value="GMC_OxRdtase_N"/>
</dbReference>
<dbReference type="GO" id="GO:0050660">
    <property type="term" value="F:flavin adenine dinucleotide binding"/>
    <property type="evidence" value="ECO:0007669"/>
    <property type="project" value="InterPro"/>
</dbReference>
<evidence type="ECO:0000259" key="7">
    <source>
        <dbReference type="PROSITE" id="PS00623"/>
    </source>
</evidence>
<dbReference type="RefSeq" id="XP_037869862.1">
    <property type="nucleotide sequence ID" value="XM_038013934.2"/>
</dbReference>
<organism evidence="9 10">
    <name type="scientific">Bombyx mori</name>
    <name type="common">Silk moth</name>
    <dbReference type="NCBI Taxonomy" id="7091"/>
    <lineage>
        <taxon>Eukaryota</taxon>
        <taxon>Metazoa</taxon>
        <taxon>Ecdysozoa</taxon>
        <taxon>Arthropoda</taxon>
        <taxon>Hexapoda</taxon>
        <taxon>Insecta</taxon>
        <taxon>Pterygota</taxon>
        <taxon>Neoptera</taxon>
        <taxon>Endopterygota</taxon>
        <taxon>Lepidoptera</taxon>
        <taxon>Glossata</taxon>
        <taxon>Ditrysia</taxon>
        <taxon>Bombycoidea</taxon>
        <taxon>Bombycidae</taxon>
        <taxon>Bombycinae</taxon>
        <taxon>Bombyx</taxon>
    </lineage>
</organism>
<comment type="cofactor">
    <cofactor evidence="1 5">
        <name>FAD</name>
        <dbReference type="ChEBI" id="CHEBI:57692"/>
    </cofactor>
</comment>
<dbReference type="PROSITE" id="PS00624">
    <property type="entry name" value="GMC_OXRED_2"/>
    <property type="match status" value="1"/>
</dbReference>
<evidence type="ECO:0000256" key="6">
    <source>
        <dbReference type="RuleBase" id="RU003968"/>
    </source>
</evidence>
<dbReference type="Gene3D" id="3.50.50.60">
    <property type="entry name" value="FAD/NAD(P)-binding domain"/>
    <property type="match status" value="1"/>
</dbReference>
<proteinExistence type="inferred from homology"/>
<dbReference type="PANTHER" id="PTHR11552">
    <property type="entry name" value="GLUCOSE-METHANOL-CHOLINE GMC OXIDOREDUCTASE"/>
    <property type="match status" value="1"/>
</dbReference>
<dbReference type="KEGG" id="bmor:101740614"/>
<dbReference type="PIRSF" id="PIRSF000137">
    <property type="entry name" value="Alcohol_oxidase"/>
    <property type="match status" value="1"/>
</dbReference>
<keyword evidence="3 6" id="KW-0285">Flavoprotein</keyword>
<keyword evidence="4 5" id="KW-0274">FAD</keyword>
<reference evidence="9" key="2">
    <citation type="submission" date="2022-06" db="UniProtKB">
        <authorList>
            <consortium name="EnsemblMetazoa"/>
        </authorList>
    </citation>
    <scope>IDENTIFICATION</scope>
    <source>
        <strain evidence="9">p50T (Dazao)</strain>
    </source>
</reference>
<dbReference type="SUPFAM" id="SSF54373">
    <property type="entry name" value="FAD-linked reductases, C-terminal domain"/>
    <property type="match status" value="1"/>
</dbReference>
<dbReference type="PANTHER" id="PTHR11552:SF147">
    <property type="entry name" value="CHOLINE DEHYDROGENASE, MITOCHONDRIAL"/>
    <property type="match status" value="1"/>
</dbReference>
<dbReference type="AlphaFoldDB" id="A0A8R2LYU6"/>
<dbReference type="InterPro" id="IPR007867">
    <property type="entry name" value="GMC_OxRtase_C"/>
</dbReference>
<name>A0A8R2LYU6_BOMMO</name>
<evidence type="ECO:0000256" key="4">
    <source>
        <dbReference type="ARBA" id="ARBA00022827"/>
    </source>
</evidence>
<dbReference type="SUPFAM" id="SSF51905">
    <property type="entry name" value="FAD/NAD(P)-binding domain"/>
    <property type="match status" value="1"/>
</dbReference>
<evidence type="ECO:0000313" key="10">
    <source>
        <dbReference type="Proteomes" id="UP000005204"/>
    </source>
</evidence>
<accession>A0A8R2LYU6</accession>
<evidence type="ECO:0000256" key="2">
    <source>
        <dbReference type="ARBA" id="ARBA00010790"/>
    </source>
</evidence>